<gene>
    <name evidence="2" type="primary">OSJNBb0085I16.30</name>
</gene>
<dbReference type="EMBL" id="AP005700">
    <property type="protein sequence ID" value="BAD29111.1"/>
    <property type="molecule type" value="Genomic_DNA"/>
</dbReference>
<protein>
    <submittedName>
        <fullName evidence="2">Uncharacterized protein</fullName>
    </submittedName>
</protein>
<proteinExistence type="predicted"/>
<feature type="region of interest" description="Disordered" evidence="1">
    <location>
        <begin position="58"/>
        <end position="78"/>
    </location>
</feature>
<organism evidence="2 3">
    <name type="scientific">Oryza sativa subsp. japonica</name>
    <name type="common">Rice</name>
    <dbReference type="NCBI Taxonomy" id="39947"/>
    <lineage>
        <taxon>Eukaryota</taxon>
        <taxon>Viridiplantae</taxon>
        <taxon>Streptophyta</taxon>
        <taxon>Embryophyta</taxon>
        <taxon>Tracheophyta</taxon>
        <taxon>Spermatophyta</taxon>
        <taxon>Magnoliopsida</taxon>
        <taxon>Liliopsida</taxon>
        <taxon>Poales</taxon>
        <taxon>Poaceae</taxon>
        <taxon>BOP clade</taxon>
        <taxon>Oryzoideae</taxon>
        <taxon>Oryzeae</taxon>
        <taxon>Oryzinae</taxon>
        <taxon>Oryza</taxon>
        <taxon>Oryza sativa</taxon>
    </lineage>
</organism>
<reference evidence="3" key="1">
    <citation type="journal article" date="2005" name="Nature">
        <title>The map-based sequence of the rice genome.</title>
        <authorList>
            <consortium name="International rice genome sequencing project (IRGSP)"/>
            <person name="Matsumoto T."/>
            <person name="Wu J."/>
            <person name="Kanamori H."/>
            <person name="Katayose Y."/>
            <person name="Fujisawa M."/>
            <person name="Namiki N."/>
            <person name="Mizuno H."/>
            <person name="Yamamoto K."/>
            <person name="Antonio B.A."/>
            <person name="Baba T."/>
            <person name="Sakata K."/>
            <person name="Nagamura Y."/>
            <person name="Aoki H."/>
            <person name="Arikawa K."/>
            <person name="Arita K."/>
            <person name="Bito T."/>
            <person name="Chiden Y."/>
            <person name="Fujitsuka N."/>
            <person name="Fukunaka R."/>
            <person name="Hamada M."/>
            <person name="Harada C."/>
            <person name="Hayashi A."/>
            <person name="Hijishita S."/>
            <person name="Honda M."/>
            <person name="Hosokawa S."/>
            <person name="Ichikawa Y."/>
            <person name="Idonuma A."/>
            <person name="Iijima M."/>
            <person name="Ikeda M."/>
            <person name="Ikeno M."/>
            <person name="Ito K."/>
            <person name="Ito S."/>
            <person name="Ito T."/>
            <person name="Ito Y."/>
            <person name="Ito Y."/>
            <person name="Iwabuchi A."/>
            <person name="Kamiya K."/>
            <person name="Karasawa W."/>
            <person name="Kurita K."/>
            <person name="Katagiri S."/>
            <person name="Kikuta A."/>
            <person name="Kobayashi H."/>
            <person name="Kobayashi N."/>
            <person name="Machita K."/>
            <person name="Maehara T."/>
            <person name="Masukawa M."/>
            <person name="Mizubayashi T."/>
            <person name="Mukai Y."/>
            <person name="Nagasaki H."/>
            <person name="Nagata Y."/>
            <person name="Naito S."/>
            <person name="Nakashima M."/>
            <person name="Nakama Y."/>
            <person name="Nakamichi Y."/>
            <person name="Nakamura M."/>
            <person name="Meguro A."/>
            <person name="Negishi M."/>
            <person name="Ohta I."/>
            <person name="Ohta T."/>
            <person name="Okamoto M."/>
            <person name="Ono N."/>
            <person name="Saji S."/>
            <person name="Sakaguchi M."/>
            <person name="Sakai K."/>
            <person name="Shibata M."/>
            <person name="Shimokawa T."/>
            <person name="Song J."/>
            <person name="Takazaki Y."/>
            <person name="Terasawa K."/>
            <person name="Tsugane M."/>
            <person name="Tsuji K."/>
            <person name="Ueda S."/>
            <person name="Waki K."/>
            <person name="Yamagata H."/>
            <person name="Yamamoto M."/>
            <person name="Yamamoto S."/>
            <person name="Yamane H."/>
            <person name="Yoshiki S."/>
            <person name="Yoshihara R."/>
            <person name="Yukawa K."/>
            <person name="Zhong H."/>
            <person name="Yano M."/>
            <person name="Yuan Q."/>
            <person name="Ouyang S."/>
            <person name="Liu J."/>
            <person name="Jones K.M."/>
            <person name="Gansberger K."/>
            <person name="Moffat K."/>
            <person name="Hill J."/>
            <person name="Bera J."/>
            <person name="Fadrosh D."/>
            <person name="Jin S."/>
            <person name="Johri S."/>
            <person name="Kim M."/>
            <person name="Overton L."/>
            <person name="Reardon M."/>
            <person name="Tsitrin T."/>
            <person name="Vuong H."/>
            <person name="Weaver B."/>
            <person name="Ciecko A."/>
            <person name="Tallon L."/>
            <person name="Jackson J."/>
            <person name="Pai G."/>
            <person name="Aken S.V."/>
            <person name="Utterback T."/>
            <person name="Reidmuller S."/>
            <person name="Feldblyum T."/>
            <person name="Hsiao J."/>
            <person name="Zismann V."/>
            <person name="Iobst S."/>
            <person name="de Vazeille A.R."/>
            <person name="Buell C.R."/>
            <person name="Ying K."/>
            <person name="Li Y."/>
            <person name="Lu T."/>
            <person name="Huang Y."/>
            <person name="Zhao Q."/>
            <person name="Feng Q."/>
            <person name="Zhang L."/>
            <person name="Zhu J."/>
            <person name="Weng Q."/>
            <person name="Mu J."/>
            <person name="Lu Y."/>
            <person name="Fan D."/>
            <person name="Liu Y."/>
            <person name="Guan J."/>
            <person name="Zhang Y."/>
            <person name="Yu S."/>
            <person name="Liu X."/>
            <person name="Zhang Y."/>
            <person name="Hong G."/>
            <person name="Han B."/>
            <person name="Choisne N."/>
            <person name="Demange N."/>
            <person name="Orjeda G."/>
            <person name="Samain S."/>
            <person name="Cattolico L."/>
            <person name="Pelletier E."/>
            <person name="Couloux A."/>
            <person name="Segurens B."/>
            <person name="Wincker P."/>
            <person name="D'Hont A."/>
            <person name="Scarpelli C."/>
            <person name="Weissenbach J."/>
            <person name="Salanoubat M."/>
            <person name="Quetier F."/>
            <person name="Yu Y."/>
            <person name="Kim H.R."/>
            <person name="Rambo T."/>
            <person name="Currie J."/>
            <person name="Collura K."/>
            <person name="Luo M."/>
            <person name="Yang T."/>
            <person name="Ammiraju J.S.S."/>
            <person name="Engler F."/>
            <person name="Soderlund C."/>
            <person name="Wing R.A."/>
            <person name="Palmer L.E."/>
            <person name="de la Bastide M."/>
            <person name="Spiegel L."/>
            <person name="Nascimento L."/>
            <person name="Zutavern T."/>
            <person name="O'Shaughnessy A."/>
            <person name="Dike S."/>
            <person name="Dedhia N."/>
            <person name="Preston R."/>
            <person name="Balija V."/>
            <person name="McCombie W.R."/>
            <person name="Chow T."/>
            <person name="Chen H."/>
            <person name="Chung M."/>
            <person name="Chen C."/>
            <person name="Shaw J."/>
            <person name="Wu H."/>
            <person name="Hsiao K."/>
            <person name="Chao Y."/>
            <person name="Chu M."/>
            <person name="Cheng C."/>
            <person name="Hour A."/>
            <person name="Lee P."/>
            <person name="Lin S."/>
            <person name="Lin Y."/>
            <person name="Liou J."/>
            <person name="Liu S."/>
            <person name="Hsing Y."/>
            <person name="Raghuvanshi S."/>
            <person name="Mohanty A."/>
            <person name="Bharti A.K."/>
            <person name="Gaur A."/>
            <person name="Gupta V."/>
            <person name="Kumar D."/>
            <person name="Ravi V."/>
            <person name="Vij S."/>
            <person name="Kapur A."/>
            <person name="Khurana P."/>
            <person name="Khurana P."/>
            <person name="Khurana J.P."/>
            <person name="Tyagi A.K."/>
            <person name="Gaikwad K."/>
            <person name="Singh A."/>
            <person name="Dalal V."/>
            <person name="Srivastava S."/>
            <person name="Dixit A."/>
            <person name="Pal A.K."/>
            <person name="Ghazi I.A."/>
            <person name="Yadav M."/>
            <person name="Pandit A."/>
            <person name="Bhargava A."/>
            <person name="Sureshbabu K."/>
            <person name="Batra K."/>
            <person name="Sharma T.R."/>
            <person name="Mohapatra T."/>
            <person name="Singh N.K."/>
            <person name="Messing J."/>
            <person name="Nelson A.B."/>
            <person name="Fuks G."/>
            <person name="Kavchok S."/>
            <person name="Keizer G."/>
            <person name="Linton E."/>
            <person name="Llaca V."/>
            <person name="Song R."/>
            <person name="Tanyolac B."/>
            <person name="Young S."/>
            <person name="Ho-Il K."/>
            <person name="Hahn J.H."/>
            <person name="Sangsakoo G."/>
            <person name="Vanavichit A."/>
            <person name="de Mattos Luiz.A.T."/>
            <person name="Zimmer P.D."/>
            <person name="Malone G."/>
            <person name="Dellagostin O."/>
            <person name="de Oliveira A.C."/>
            <person name="Bevan M."/>
            <person name="Bancroft I."/>
            <person name="Minx P."/>
            <person name="Cordum H."/>
            <person name="Wilson R."/>
            <person name="Cheng Z."/>
            <person name="Jin W."/>
            <person name="Jiang J."/>
            <person name="Leong S.A."/>
            <person name="Iwama H."/>
            <person name="Gojobori T."/>
            <person name="Itoh T."/>
            <person name="Niimura Y."/>
            <person name="Fujii Y."/>
            <person name="Habara T."/>
            <person name="Sakai H."/>
            <person name="Sato Y."/>
            <person name="Wilson G."/>
            <person name="Kumar K."/>
            <person name="McCouch S."/>
            <person name="Juretic N."/>
            <person name="Hoen D."/>
            <person name="Wright S."/>
            <person name="Bruskiewich R."/>
            <person name="Bureau T."/>
            <person name="Miyao A."/>
            <person name="Hirochika H."/>
            <person name="Nishikawa T."/>
            <person name="Kadowaki K."/>
            <person name="Sugiura M."/>
            <person name="Burr B."/>
            <person name="Sasaki T."/>
        </authorList>
    </citation>
    <scope>NUCLEOTIDE SEQUENCE [LARGE SCALE GENOMIC DNA]</scope>
    <source>
        <strain evidence="3">cv. Nipponbare</strain>
    </source>
</reference>
<dbReference type="Proteomes" id="UP000000763">
    <property type="component" value="Chromosome 9"/>
</dbReference>
<accession>Q6EQF9</accession>
<feature type="region of interest" description="Disordered" evidence="1">
    <location>
        <begin position="1"/>
        <end position="42"/>
    </location>
</feature>
<reference evidence="3" key="2">
    <citation type="journal article" date="2008" name="Nucleic Acids Res.">
        <title>The rice annotation project database (RAP-DB): 2008 update.</title>
        <authorList>
            <consortium name="The rice annotation project (RAP)"/>
        </authorList>
    </citation>
    <scope>GENOME REANNOTATION</scope>
    <source>
        <strain evidence="3">cv. Nipponbare</strain>
    </source>
</reference>
<evidence type="ECO:0000313" key="3">
    <source>
        <dbReference type="Proteomes" id="UP000000763"/>
    </source>
</evidence>
<dbReference type="AlphaFoldDB" id="Q6EQF9"/>
<sequence length="78" mass="8297">MATGRRGAQGRRRHDGDGAGSRRGRRCVALGSRATGRDGDAVRQRRWDGGATMRWDGRTAAGDYGDGARRLGVRGGQA</sequence>
<evidence type="ECO:0000256" key="1">
    <source>
        <dbReference type="SAM" id="MobiDB-lite"/>
    </source>
</evidence>
<name>Q6EQF9_ORYSJ</name>
<evidence type="ECO:0000313" key="2">
    <source>
        <dbReference type="EMBL" id="BAD29111.1"/>
    </source>
</evidence>